<dbReference type="OrthoDB" id="9771844at2"/>
<proteinExistence type="predicted"/>
<evidence type="ECO:0000313" key="4">
    <source>
        <dbReference type="Proteomes" id="UP000215188"/>
    </source>
</evidence>
<dbReference type="EMBL" id="NJGG01000001">
    <property type="protein sequence ID" value="OXL16183.1"/>
    <property type="molecule type" value="Genomic_DNA"/>
</dbReference>
<reference evidence="3 4" key="1">
    <citation type="submission" date="2017-06" db="EMBL/GenBank/DDBJ databases">
        <title>Reclassification of a Polynucleobacter cosmopolitanus strain isolated from tropical Lake Victoria as Polynucleobacter victoriensis comb. nov.</title>
        <authorList>
            <person name="Hahn M.W."/>
        </authorList>
    </citation>
    <scope>NUCLEOTIDE SEQUENCE [LARGE SCALE GENOMIC DNA]</scope>
    <source>
        <strain evidence="3 4">MWH-MoIso2</strain>
    </source>
</reference>
<dbReference type="Proteomes" id="UP000215188">
    <property type="component" value="Unassembled WGS sequence"/>
</dbReference>
<dbReference type="AlphaFoldDB" id="A0A229FW94"/>
<feature type="domain" description="AAA" evidence="1">
    <location>
        <begin position="18"/>
        <end position="130"/>
    </location>
</feature>
<accession>A0A229FW94</accession>
<dbReference type="InterPro" id="IPR027417">
    <property type="entry name" value="P-loop_NTPase"/>
</dbReference>
<feature type="domain" description="DUF4143" evidence="2">
    <location>
        <begin position="180"/>
        <end position="346"/>
    </location>
</feature>
<evidence type="ECO:0000259" key="2">
    <source>
        <dbReference type="Pfam" id="PF13635"/>
    </source>
</evidence>
<sequence length="404" mass="45745">MIPRLMASTLLRLSKTFPVLGVTGPRQSGKTTLVRELFKDKPYVSLEDPQERAFAEEDPKGFLKRFEKGAIFDEAQRWPDLFSHLQGMVDQDRVPGRFIVTGSQQFSLLAGITQSLAGRIGMTRLLPLQGLELARDHQSKLDQRLYVGSYPAIHTTHQNSPELPHASQDWFASYVLTYIERDVRQLINVQDLGVFQRFIQLCAARTGQLLNVASLANEAGVNETTTRSWLSVLESSDLVYLLRPYHRNFGKRLVKSPKLYFVDTGLAAWLLGIRDEAMLNLHPMRGALFETYVVMEHVKHRYNQGLPADIYFWRDSNGVEADLVYEVPVQEDGQIVQKLQTIEIKSGSTITTDFVKQGKKSNQFAGLDAMAPVLIYGGDESLTRSGIHFQSWQDLFQSHQATKE</sequence>
<comment type="caution">
    <text evidence="3">The sequence shown here is derived from an EMBL/GenBank/DDBJ whole genome shotgun (WGS) entry which is preliminary data.</text>
</comment>
<gene>
    <name evidence="3" type="ORF">AOC33_03655</name>
</gene>
<protein>
    <submittedName>
        <fullName evidence="3">AAA family ATPase</fullName>
    </submittedName>
</protein>
<dbReference type="Pfam" id="PF13173">
    <property type="entry name" value="AAA_14"/>
    <property type="match status" value="1"/>
</dbReference>
<dbReference type="PANTHER" id="PTHR43566">
    <property type="entry name" value="CONSERVED PROTEIN"/>
    <property type="match status" value="1"/>
</dbReference>
<dbReference type="PANTHER" id="PTHR43566:SF2">
    <property type="entry name" value="DUF4143 DOMAIN-CONTAINING PROTEIN"/>
    <property type="match status" value="1"/>
</dbReference>
<dbReference type="InterPro" id="IPR025420">
    <property type="entry name" value="DUF4143"/>
</dbReference>
<dbReference type="SUPFAM" id="SSF52540">
    <property type="entry name" value="P-loop containing nucleoside triphosphate hydrolases"/>
    <property type="match status" value="1"/>
</dbReference>
<organism evidence="3 4">
    <name type="scientific">Polynucleobacter cosmopolitanus</name>
    <dbReference type="NCBI Taxonomy" id="351345"/>
    <lineage>
        <taxon>Bacteria</taxon>
        <taxon>Pseudomonadati</taxon>
        <taxon>Pseudomonadota</taxon>
        <taxon>Betaproteobacteria</taxon>
        <taxon>Burkholderiales</taxon>
        <taxon>Burkholderiaceae</taxon>
        <taxon>Polynucleobacter</taxon>
    </lineage>
</organism>
<dbReference type="Pfam" id="PF13635">
    <property type="entry name" value="DUF4143"/>
    <property type="match status" value="1"/>
</dbReference>
<keyword evidence="4" id="KW-1185">Reference proteome</keyword>
<evidence type="ECO:0000259" key="1">
    <source>
        <dbReference type="Pfam" id="PF13173"/>
    </source>
</evidence>
<evidence type="ECO:0000313" key="3">
    <source>
        <dbReference type="EMBL" id="OXL16183.1"/>
    </source>
</evidence>
<name>A0A229FW94_9BURK</name>
<dbReference type="RefSeq" id="WP_089515211.1">
    <property type="nucleotide sequence ID" value="NZ_NJGG01000001.1"/>
</dbReference>
<dbReference type="InterPro" id="IPR041682">
    <property type="entry name" value="AAA_14"/>
</dbReference>